<dbReference type="AlphaFoldDB" id="A0A6V7PIJ2"/>
<reference evidence="2" key="1">
    <citation type="submission" date="2020-07" db="EMBL/GenBank/DDBJ databases">
        <authorList>
            <person name="Lin J."/>
        </authorList>
    </citation>
    <scope>NUCLEOTIDE SEQUENCE</scope>
</reference>
<feature type="compositionally biased region" description="Low complexity" evidence="1">
    <location>
        <begin position="40"/>
        <end position="51"/>
    </location>
</feature>
<proteinExistence type="predicted"/>
<accession>A0A6V7PIJ2</accession>
<evidence type="ECO:0000256" key="1">
    <source>
        <dbReference type="SAM" id="MobiDB-lite"/>
    </source>
</evidence>
<organism evidence="2">
    <name type="scientific">Ananas comosus var. bracteatus</name>
    <name type="common">red pineapple</name>
    <dbReference type="NCBI Taxonomy" id="296719"/>
    <lineage>
        <taxon>Eukaryota</taxon>
        <taxon>Viridiplantae</taxon>
        <taxon>Streptophyta</taxon>
        <taxon>Embryophyta</taxon>
        <taxon>Tracheophyta</taxon>
        <taxon>Spermatophyta</taxon>
        <taxon>Magnoliopsida</taxon>
        <taxon>Liliopsida</taxon>
        <taxon>Poales</taxon>
        <taxon>Bromeliaceae</taxon>
        <taxon>Bromelioideae</taxon>
        <taxon>Ananas</taxon>
    </lineage>
</organism>
<feature type="compositionally biased region" description="Pro residues" evidence="1">
    <location>
        <begin position="52"/>
        <end position="77"/>
    </location>
</feature>
<feature type="compositionally biased region" description="Low complexity" evidence="1">
    <location>
        <begin position="10"/>
        <end position="30"/>
    </location>
</feature>
<gene>
    <name evidence="2" type="ORF">CB5_LOCUS13901</name>
</gene>
<protein>
    <submittedName>
        <fullName evidence="2">Uncharacterized protein</fullName>
    </submittedName>
</protein>
<sequence>MTDERPPSPATAASDADVRPSPSRSPLPQAAAPPPLQCHLPSSLSLGLVPLHTPPRAPPPLPEPAAEHAPPPSPPPLARVRLADIAPYEGAPGGATSGRWRRSRRR</sequence>
<feature type="region of interest" description="Disordered" evidence="1">
    <location>
        <begin position="1"/>
        <end position="106"/>
    </location>
</feature>
<name>A0A6V7PIJ2_ANACO</name>
<dbReference type="EMBL" id="LR862148">
    <property type="protein sequence ID" value="CAD1830690.1"/>
    <property type="molecule type" value="Genomic_DNA"/>
</dbReference>
<evidence type="ECO:0000313" key="2">
    <source>
        <dbReference type="EMBL" id="CAD1830690.1"/>
    </source>
</evidence>